<gene>
    <name evidence="2" type="ORF">E2L00_09415</name>
</gene>
<accession>A0ABX0VL06</accession>
<organism evidence="2 3">
    <name type="scientific">Cedecea colo</name>
    <dbReference type="NCBI Taxonomy" id="2552946"/>
    <lineage>
        <taxon>Bacteria</taxon>
        <taxon>Pseudomonadati</taxon>
        <taxon>Pseudomonadota</taxon>
        <taxon>Gammaproteobacteria</taxon>
        <taxon>Enterobacterales</taxon>
        <taxon>Enterobacteriaceae</taxon>
        <taxon>Cedecea</taxon>
    </lineage>
</organism>
<evidence type="ECO:0000256" key="1">
    <source>
        <dbReference type="SAM" id="SignalP"/>
    </source>
</evidence>
<name>A0ABX0VL06_9ENTR</name>
<dbReference type="Proteomes" id="UP000697927">
    <property type="component" value="Unassembled WGS sequence"/>
</dbReference>
<dbReference type="Pfam" id="PF06082">
    <property type="entry name" value="YjbH"/>
    <property type="match status" value="1"/>
</dbReference>
<protein>
    <submittedName>
        <fullName evidence="2">YjbH domain-containing protein</fullName>
    </submittedName>
</protein>
<sequence>MMRKTFILSCLAAAISSVCHADVLTYPDPIGPSQSDFGGTGLLQMPTARIAREGEFSLNYRDNDQYRFYSTSIALFPWLEGTIRYTDVRTRKYSGNTDFSGDQTYKDKSFDFKVRLWEEGYWLPQVAFGKRDIAGTGLFDSEYLAASKQTGPLDFTVGMAWGYSGNSGNVTNPFCRASDKYCTRAQSHDAGDISFSDMFRGPAALYAGMEYQTPWQPLRLKIEYDGNDYQDEFSGPVTQSSHVNVGAIYRAADWADVNLSYERGNTLMFGVTLRTNFNDLRPALRDNPRPAYRGSAKGDTLQYTAAATALTELKYNAGFAEPEIQQRGRTLYMHGEQYRYRDSREGVTRANTILLNALPDNIDTLSVTQIRNHLPQVTTETDVASLRREQEGVPLGQTATVIQRRVDPVDTSGWGHGYRIRPDRFSYSFSPTLAQSLGGPEDFYMYQLGVLASANYWLTDNLLLDGGLFFNVKNNYDKFKSSALPADSTLPRVRTHVRDYVENDNYVNNLQGNYVGYLGNGFYGQMYGGYLETMYGGVGAEVLYRPLDASWALGVDANYVKQRDWNNMMRFTDYSAPTGFLTAYWNPPQLNSVLMKLSVGQYLAKDKGATLDVAKRFDSGMTVGIWAAVTNVSKDDYGEGGFSKGFYISIPFDLMTISPNRNHSLITWSPLTRDGGQMLGRKYQLYGMTAEREMPVGQ</sequence>
<feature type="signal peptide" evidence="1">
    <location>
        <begin position="1"/>
        <end position="21"/>
    </location>
</feature>
<dbReference type="InterPro" id="IPR010344">
    <property type="entry name" value="YbjH"/>
</dbReference>
<keyword evidence="3" id="KW-1185">Reference proteome</keyword>
<keyword evidence="1" id="KW-0732">Signal</keyword>
<reference evidence="2 3" key="1">
    <citation type="journal article" date="2020" name="Microorganisms">
        <title>Polyphasic Characterisation of Cedecea colo sp. nov., a New Enteric Bacterium Isolated from the Koala Hindgut.</title>
        <authorList>
            <person name="Boath J.M."/>
            <person name="Dakhal S."/>
            <person name="Van T.T.H."/>
            <person name="Moore R.J."/>
            <person name="Dekiwadia C."/>
            <person name="Macreadie I.G."/>
        </authorList>
    </citation>
    <scope>NUCLEOTIDE SEQUENCE [LARGE SCALE GENOMIC DNA]</scope>
    <source>
        <strain evidence="2 3">ZA</strain>
    </source>
</reference>
<dbReference type="EMBL" id="SOYS01000003">
    <property type="protein sequence ID" value="NIY47742.1"/>
    <property type="molecule type" value="Genomic_DNA"/>
</dbReference>
<comment type="caution">
    <text evidence="2">The sequence shown here is derived from an EMBL/GenBank/DDBJ whole genome shotgun (WGS) entry which is preliminary data.</text>
</comment>
<evidence type="ECO:0000313" key="2">
    <source>
        <dbReference type="EMBL" id="NIY47742.1"/>
    </source>
</evidence>
<feature type="chain" id="PRO_5045892893" evidence="1">
    <location>
        <begin position="22"/>
        <end position="698"/>
    </location>
</feature>
<proteinExistence type="predicted"/>
<evidence type="ECO:0000313" key="3">
    <source>
        <dbReference type="Proteomes" id="UP000697927"/>
    </source>
</evidence>